<evidence type="ECO:0000313" key="2">
    <source>
        <dbReference type="EMBL" id="KAJ4955411.1"/>
    </source>
</evidence>
<dbReference type="Proteomes" id="UP001141806">
    <property type="component" value="Unassembled WGS sequence"/>
</dbReference>
<comment type="caution">
    <text evidence="2">The sequence shown here is derived from an EMBL/GenBank/DDBJ whole genome shotgun (WGS) entry which is preliminary data.</text>
</comment>
<protein>
    <submittedName>
        <fullName evidence="2">Uncharacterized protein</fullName>
    </submittedName>
</protein>
<keyword evidence="3" id="KW-1185">Reference proteome</keyword>
<accession>A0A9Q0JXE7</accession>
<gene>
    <name evidence="2" type="ORF">NE237_012194</name>
</gene>
<proteinExistence type="predicted"/>
<feature type="compositionally biased region" description="Basic residues" evidence="1">
    <location>
        <begin position="64"/>
        <end position="81"/>
    </location>
</feature>
<dbReference type="AlphaFoldDB" id="A0A9Q0JXE7"/>
<evidence type="ECO:0000256" key="1">
    <source>
        <dbReference type="SAM" id="MobiDB-lite"/>
    </source>
</evidence>
<name>A0A9Q0JXE7_9MAGN</name>
<sequence length="110" mass="12813">MEEIHPFFILLLLRRQIVQTPEIPESASNHVFLNDGIDWVLVESRVQQQKQSSEDRKGQGRGRAANKRRTISIGSGRRKIERGKEGEELPIKEEQFIINEENNDDDYKLL</sequence>
<evidence type="ECO:0000313" key="3">
    <source>
        <dbReference type="Proteomes" id="UP001141806"/>
    </source>
</evidence>
<reference evidence="2" key="1">
    <citation type="journal article" date="2023" name="Plant J.">
        <title>The genome of the king protea, Protea cynaroides.</title>
        <authorList>
            <person name="Chang J."/>
            <person name="Duong T.A."/>
            <person name="Schoeman C."/>
            <person name="Ma X."/>
            <person name="Roodt D."/>
            <person name="Barker N."/>
            <person name="Li Z."/>
            <person name="Van de Peer Y."/>
            <person name="Mizrachi E."/>
        </authorList>
    </citation>
    <scope>NUCLEOTIDE SEQUENCE</scope>
    <source>
        <tissue evidence="2">Young leaves</tissue>
    </source>
</reference>
<dbReference type="EMBL" id="JAMYWD010000011">
    <property type="protein sequence ID" value="KAJ4955411.1"/>
    <property type="molecule type" value="Genomic_DNA"/>
</dbReference>
<feature type="region of interest" description="Disordered" evidence="1">
    <location>
        <begin position="47"/>
        <end position="85"/>
    </location>
</feature>
<organism evidence="2 3">
    <name type="scientific">Protea cynaroides</name>
    <dbReference type="NCBI Taxonomy" id="273540"/>
    <lineage>
        <taxon>Eukaryota</taxon>
        <taxon>Viridiplantae</taxon>
        <taxon>Streptophyta</taxon>
        <taxon>Embryophyta</taxon>
        <taxon>Tracheophyta</taxon>
        <taxon>Spermatophyta</taxon>
        <taxon>Magnoliopsida</taxon>
        <taxon>Proteales</taxon>
        <taxon>Proteaceae</taxon>
        <taxon>Protea</taxon>
    </lineage>
</organism>